<dbReference type="STRING" id="321146.A0A139H415"/>
<dbReference type="InterPro" id="IPR044066">
    <property type="entry name" value="TRIAD_supradom"/>
</dbReference>
<proteinExistence type="predicted"/>
<dbReference type="Gene3D" id="3.30.40.10">
    <property type="entry name" value="Zinc/RING finger domain, C3HC4 (zinc finger)"/>
    <property type="match status" value="1"/>
</dbReference>
<accession>A0A139H415</accession>
<sequence length="215" mass="23623">LQHLPTQPPKTPTVMAPRCDPCKCVVCYCPIENGGFMAVCGHTFCDECLTEYFKKALADENLFPPKCCGAPISFAGASDHLPQDIVKTLVTKQAEYTDSSRLYCHAPACSTYIPLTRRNPQWQAGFCPACEKLTCLICKGATHEGDCPEQEALKATERLASENGWRRCASCQRLIEKISGCNHITCVCKAEWCYVCGHLTVVGGNGIYIYAKADQ</sequence>
<dbReference type="GO" id="GO:0061630">
    <property type="term" value="F:ubiquitin protein ligase activity"/>
    <property type="evidence" value="ECO:0007669"/>
    <property type="project" value="UniProtKB-EC"/>
</dbReference>
<feature type="domain" description="RING-type" evidence="11">
    <location>
        <begin position="20"/>
        <end position="215"/>
    </location>
</feature>
<dbReference type="PANTHER" id="PTHR11685">
    <property type="entry name" value="RBR FAMILY RING FINGER AND IBR DOMAIN-CONTAINING"/>
    <property type="match status" value="1"/>
</dbReference>
<evidence type="ECO:0000259" key="11">
    <source>
        <dbReference type="PROSITE" id="PS51873"/>
    </source>
</evidence>
<protein>
    <recommendedName>
        <fullName evidence="2">RBR-type E3 ubiquitin transferase</fullName>
        <ecNumber evidence="2">2.3.2.31</ecNumber>
    </recommendedName>
</protein>
<dbReference type="InterPro" id="IPR013083">
    <property type="entry name" value="Znf_RING/FYVE/PHD"/>
</dbReference>
<dbReference type="InterPro" id="IPR001841">
    <property type="entry name" value="Znf_RING"/>
</dbReference>
<evidence type="ECO:0000256" key="7">
    <source>
        <dbReference type="ARBA" id="ARBA00022786"/>
    </source>
</evidence>
<evidence type="ECO:0000256" key="4">
    <source>
        <dbReference type="ARBA" id="ARBA00022723"/>
    </source>
</evidence>
<dbReference type="InterPro" id="IPR017907">
    <property type="entry name" value="Znf_RING_CS"/>
</dbReference>
<feature type="non-terminal residue" evidence="12">
    <location>
        <position position="1"/>
    </location>
</feature>
<dbReference type="InterPro" id="IPR002867">
    <property type="entry name" value="IBR_dom"/>
</dbReference>
<evidence type="ECO:0000313" key="13">
    <source>
        <dbReference type="Proteomes" id="UP000070133"/>
    </source>
</evidence>
<keyword evidence="3" id="KW-0808">Transferase</keyword>
<dbReference type="PROSITE" id="PS50089">
    <property type="entry name" value="ZF_RING_2"/>
    <property type="match status" value="1"/>
</dbReference>
<dbReference type="Gene3D" id="1.20.120.1750">
    <property type="match status" value="1"/>
</dbReference>
<keyword evidence="7" id="KW-0833">Ubl conjugation pathway</keyword>
<feature type="non-terminal residue" evidence="12">
    <location>
        <position position="215"/>
    </location>
</feature>
<dbReference type="PROSITE" id="PS00518">
    <property type="entry name" value="ZF_RING_1"/>
    <property type="match status" value="1"/>
</dbReference>
<keyword evidence="4" id="KW-0479">Metal-binding</keyword>
<dbReference type="Proteomes" id="UP000070133">
    <property type="component" value="Unassembled WGS sequence"/>
</dbReference>
<dbReference type="EMBL" id="LFZN01000151">
    <property type="protein sequence ID" value="KXS97151.1"/>
    <property type="molecule type" value="Genomic_DNA"/>
</dbReference>
<dbReference type="EC" id="2.3.2.31" evidence="2"/>
<keyword evidence="8" id="KW-0862">Zinc</keyword>
<dbReference type="Pfam" id="PF01485">
    <property type="entry name" value="IBR"/>
    <property type="match status" value="2"/>
</dbReference>
<comment type="caution">
    <text evidence="12">The sequence shown here is derived from an EMBL/GenBank/DDBJ whole genome shotgun (WGS) entry which is preliminary data.</text>
</comment>
<dbReference type="AlphaFoldDB" id="A0A139H415"/>
<keyword evidence="6 9" id="KW-0863">Zinc-finger</keyword>
<feature type="domain" description="RING-type" evidence="10">
    <location>
        <begin position="24"/>
        <end position="67"/>
    </location>
</feature>
<evidence type="ECO:0000259" key="10">
    <source>
        <dbReference type="PROSITE" id="PS50089"/>
    </source>
</evidence>
<evidence type="ECO:0000256" key="6">
    <source>
        <dbReference type="ARBA" id="ARBA00022771"/>
    </source>
</evidence>
<evidence type="ECO:0000256" key="1">
    <source>
        <dbReference type="ARBA" id="ARBA00001798"/>
    </source>
</evidence>
<evidence type="ECO:0000256" key="8">
    <source>
        <dbReference type="ARBA" id="ARBA00022833"/>
    </source>
</evidence>
<name>A0A139H415_9PEZI</name>
<dbReference type="GO" id="GO:0016567">
    <property type="term" value="P:protein ubiquitination"/>
    <property type="evidence" value="ECO:0007669"/>
    <property type="project" value="InterPro"/>
</dbReference>
<organism evidence="12 13">
    <name type="scientific">Pseudocercospora eumusae</name>
    <dbReference type="NCBI Taxonomy" id="321146"/>
    <lineage>
        <taxon>Eukaryota</taxon>
        <taxon>Fungi</taxon>
        <taxon>Dikarya</taxon>
        <taxon>Ascomycota</taxon>
        <taxon>Pezizomycotina</taxon>
        <taxon>Dothideomycetes</taxon>
        <taxon>Dothideomycetidae</taxon>
        <taxon>Mycosphaerellales</taxon>
        <taxon>Mycosphaerellaceae</taxon>
        <taxon>Pseudocercospora</taxon>
    </lineage>
</organism>
<evidence type="ECO:0000313" key="12">
    <source>
        <dbReference type="EMBL" id="KXS97151.1"/>
    </source>
</evidence>
<dbReference type="CDD" id="cd22584">
    <property type="entry name" value="Rcat_RBR_unk"/>
    <property type="match status" value="1"/>
</dbReference>
<evidence type="ECO:0000256" key="9">
    <source>
        <dbReference type="PROSITE-ProRule" id="PRU00175"/>
    </source>
</evidence>
<dbReference type="PROSITE" id="PS51873">
    <property type="entry name" value="TRIAD"/>
    <property type="match status" value="1"/>
</dbReference>
<keyword evidence="5" id="KW-0677">Repeat</keyword>
<evidence type="ECO:0000256" key="3">
    <source>
        <dbReference type="ARBA" id="ARBA00022679"/>
    </source>
</evidence>
<keyword evidence="13" id="KW-1185">Reference proteome</keyword>
<dbReference type="GO" id="GO:0008270">
    <property type="term" value="F:zinc ion binding"/>
    <property type="evidence" value="ECO:0007669"/>
    <property type="project" value="UniProtKB-KW"/>
</dbReference>
<dbReference type="OrthoDB" id="3650316at2759"/>
<evidence type="ECO:0000256" key="2">
    <source>
        <dbReference type="ARBA" id="ARBA00012251"/>
    </source>
</evidence>
<dbReference type="SUPFAM" id="SSF57850">
    <property type="entry name" value="RING/U-box"/>
    <property type="match status" value="2"/>
</dbReference>
<comment type="catalytic activity">
    <reaction evidence="1">
        <text>[E2 ubiquitin-conjugating enzyme]-S-ubiquitinyl-L-cysteine + [acceptor protein]-L-lysine = [E2 ubiquitin-conjugating enzyme]-L-cysteine + [acceptor protein]-N(6)-ubiquitinyl-L-lysine.</text>
        <dbReference type="EC" id="2.3.2.31"/>
    </reaction>
</comment>
<gene>
    <name evidence="12" type="ORF">AC578_3072</name>
</gene>
<evidence type="ECO:0000256" key="5">
    <source>
        <dbReference type="ARBA" id="ARBA00022737"/>
    </source>
</evidence>
<dbReference type="InterPro" id="IPR031127">
    <property type="entry name" value="E3_UB_ligase_RBR"/>
</dbReference>
<reference evidence="12 13" key="1">
    <citation type="submission" date="2015-07" db="EMBL/GenBank/DDBJ databases">
        <title>Comparative genomics of the Sigatoka disease complex on banana suggests a link between parallel evolutionary changes in Pseudocercospora fijiensis and Pseudocercospora eumusae and increased virulence on the banana host.</title>
        <authorList>
            <person name="Chang T.-C."/>
            <person name="Salvucci A."/>
            <person name="Crous P.W."/>
            <person name="Stergiopoulos I."/>
        </authorList>
    </citation>
    <scope>NUCLEOTIDE SEQUENCE [LARGE SCALE GENOMIC DNA]</scope>
    <source>
        <strain evidence="12 13">CBS 114824</strain>
    </source>
</reference>